<dbReference type="EMBL" id="MSFN02000005">
    <property type="protein sequence ID" value="PTU19865.1"/>
    <property type="molecule type" value="Genomic_DNA"/>
</dbReference>
<dbReference type="VEuPathDB" id="FungiDB:P175DRAFT_0258479"/>
<evidence type="ECO:0000313" key="2">
    <source>
        <dbReference type="EMBL" id="PTU19865.1"/>
    </source>
</evidence>
<comment type="caution">
    <text evidence="2">The sequence shown here is derived from an EMBL/GenBank/DDBJ whole genome shotgun (WGS) entry which is preliminary data.</text>
</comment>
<keyword evidence="1" id="KW-0472">Membrane</keyword>
<evidence type="ECO:0000313" key="3">
    <source>
        <dbReference type="Proteomes" id="UP000244073"/>
    </source>
</evidence>
<dbReference type="Proteomes" id="UP000244073">
    <property type="component" value="Unassembled WGS sequence"/>
</dbReference>
<dbReference type="GeneID" id="63809600"/>
<gene>
    <name evidence="2" type="ORF">P175DRAFT_0258479</name>
</gene>
<protein>
    <submittedName>
        <fullName evidence="2">Uncharacterized protein</fullName>
    </submittedName>
</protein>
<name>A0A2T5LUA4_9EURO</name>
<keyword evidence="1" id="KW-1133">Transmembrane helix</keyword>
<organism evidence="2 3">
    <name type="scientific">Aspergillus ochraceoroseus IBT 24754</name>
    <dbReference type="NCBI Taxonomy" id="1392256"/>
    <lineage>
        <taxon>Eukaryota</taxon>
        <taxon>Fungi</taxon>
        <taxon>Dikarya</taxon>
        <taxon>Ascomycota</taxon>
        <taxon>Pezizomycotina</taxon>
        <taxon>Eurotiomycetes</taxon>
        <taxon>Eurotiomycetidae</taxon>
        <taxon>Eurotiales</taxon>
        <taxon>Aspergillaceae</taxon>
        <taxon>Aspergillus</taxon>
        <taxon>Aspergillus subgen. Nidulantes</taxon>
    </lineage>
</organism>
<accession>A0A2T5LUA4</accession>
<proteinExistence type="predicted"/>
<dbReference type="RefSeq" id="XP_040751257.1">
    <property type="nucleotide sequence ID" value="XM_040892718.1"/>
</dbReference>
<reference evidence="2 3" key="1">
    <citation type="journal article" date="2018" name="Proc. Natl. Acad. Sci. U.S.A.">
        <title>Linking secondary metabolites to gene clusters through genome sequencing of six diverse Aspergillus species.</title>
        <authorList>
            <person name="Kaerboelling I."/>
            <person name="Vesth T.C."/>
            <person name="Frisvad J.C."/>
            <person name="Nybo J.L."/>
            <person name="Theobald S."/>
            <person name="Kuo A."/>
            <person name="Bowyer P."/>
            <person name="Matsuda Y."/>
            <person name="Mondo S."/>
            <person name="Lyhne E.K."/>
            <person name="Kogle M.E."/>
            <person name="Clum A."/>
            <person name="Lipzen A."/>
            <person name="Salamov A."/>
            <person name="Ngan C.Y."/>
            <person name="Daum C."/>
            <person name="Chiniquy J."/>
            <person name="Barry K."/>
            <person name="LaButti K."/>
            <person name="Haridas S."/>
            <person name="Simmons B.A."/>
            <person name="Magnuson J.K."/>
            <person name="Mortensen U.H."/>
            <person name="Larsen T.O."/>
            <person name="Grigoriev I.V."/>
            <person name="Baker S.E."/>
            <person name="Andersen M.R."/>
        </authorList>
    </citation>
    <scope>NUCLEOTIDE SEQUENCE [LARGE SCALE GENOMIC DNA]</scope>
    <source>
        <strain evidence="2 3">IBT 24754</strain>
    </source>
</reference>
<keyword evidence="1" id="KW-0812">Transmembrane</keyword>
<dbReference type="AlphaFoldDB" id="A0A2T5LUA4"/>
<feature type="transmembrane region" description="Helical" evidence="1">
    <location>
        <begin position="109"/>
        <end position="132"/>
    </location>
</feature>
<sequence length="227" mass="24025">MLPCETEDFRKDDDRIFDWMESEACRVWPARGVSSLVASGSSSGLRDVGASGMGSVGDSSCVSGCVDWGSSSFSPVAGSSGVAASASGGGGGGVLEDSGVSDSFGVSELAGFLLAFFFCFWSCATCFTGIIVSNHISHCNLEGGGEQLTLFLAAASFSAFRRSSSSAMACLEILRLCDEEGAERREKLGWVRFDGRDSRWVKDSFPHVVHGPPGRGRLRLERHHSTV</sequence>
<evidence type="ECO:0000256" key="1">
    <source>
        <dbReference type="SAM" id="Phobius"/>
    </source>
</evidence>